<gene>
    <name evidence="2" type="ORF">ACH5RR_001302</name>
</gene>
<reference evidence="2 3" key="1">
    <citation type="submission" date="2024-11" db="EMBL/GenBank/DDBJ databases">
        <title>A near-complete genome assembly of Cinchona calisaya.</title>
        <authorList>
            <person name="Lian D.C."/>
            <person name="Zhao X.W."/>
            <person name="Wei L."/>
        </authorList>
    </citation>
    <scope>NUCLEOTIDE SEQUENCE [LARGE SCALE GENOMIC DNA]</scope>
    <source>
        <tissue evidence="2">Nenye</tissue>
    </source>
</reference>
<sequence>MESAQMAFMAMGDNKKMNITKNAKWFVDSGCSRHMIGDASIFTKLKSKNSGKVIFGDNMKAKSIGIGDVGKNGETLIKNVFFVDNLNYNLLSVSQLCDKNLCVIYQT</sequence>
<dbReference type="Pfam" id="PF22936">
    <property type="entry name" value="Pol_BBD"/>
    <property type="match status" value="1"/>
</dbReference>
<proteinExistence type="predicted"/>
<feature type="domain" description="Retrovirus-related Pol polyprotein from transposon TNT 1-94-like beta-barrel" evidence="1">
    <location>
        <begin position="25"/>
        <end position="100"/>
    </location>
</feature>
<dbReference type="InterPro" id="IPR054722">
    <property type="entry name" value="PolX-like_BBD"/>
</dbReference>
<dbReference type="EMBL" id="JBJUIK010000001">
    <property type="protein sequence ID" value="KAL3537936.1"/>
    <property type="molecule type" value="Genomic_DNA"/>
</dbReference>
<name>A0ABD3B3L4_9GENT</name>
<accession>A0ABD3B3L4</accession>
<protein>
    <recommendedName>
        <fullName evidence="1">Retrovirus-related Pol polyprotein from transposon TNT 1-94-like beta-barrel domain-containing protein</fullName>
    </recommendedName>
</protein>
<evidence type="ECO:0000259" key="1">
    <source>
        <dbReference type="Pfam" id="PF22936"/>
    </source>
</evidence>
<evidence type="ECO:0000313" key="2">
    <source>
        <dbReference type="EMBL" id="KAL3537936.1"/>
    </source>
</evidence>
<dbReference type="Proteomes" id="UP001630127">
    <property type="component" value="Unassembled WGS sequence"/>
</dbReference>
<dbReference type="AlphaFoldDB" id="A0ABD3B3L4"/>
<comment type="caution">
    <text evidence="2">The sequence shown here is derived from an EMBL/GenBank/DDBJ whole genome shotgun (WGS) entry which is preliminary data.</text>
</comment>
<evidence type="ECO:0000313" key="3">
    <source>
        <dbReference type="Proteomes" id="UP001630127"/>
    </source>
</evidence>
<organism evidence="2 3">
    <name type="scientific">Cinchona calisaya</name>
    <dbReference type="NCBI Taxonomy" id="153742"/>
    <lineage>
        <taxon>Eukaryota</taxon>
        <taxon>Viridiplantae</taxon>
        <taxon>Streptophyta</taxon>
        <taxon>Embryophyta</taxon>
        <taxon>Tracheophyta</taxon>
        <taxon>Spermatophyta</taxon>
        <taxon>Magnoliopsida</taxon>
        <taxon>eudicotyledons</taxon>
        <taxon>Gunneridae</taxon>
        <taxon>Pentapetalae</taxon>
        <taxon>asterids</taxon>
        <taxon>lamiids</taxon>
        <taxon>Gentianales</taxon>
        <taxon>Rubiaceae</taxon>
        <taxon>Cinchonoideae</taxon>
        <taxon>Cinchoneae</taxon>
        <taxon>Cinchona</taxon>
    </lineage>
</organism>
<keyword evidence="3" id="KW-1185">Reference proteome</keyword>